<dbReference type="Gene3D" id="3.10.100.10">
    <property type="entry name" value="Mannose-Binding Protein A, subunit A"/>
    <property type="match status" value="2"/>
</dbReference>
<keyword evidence="5" id="KW-1185">Reference proteome</keyword>
<name>V4CK21_LOTGI</name>
<feature type="compositionally biased region" description="Low complexity" evidence="2">
    <location>
        <begin position="239"/>
        <end position="315"/>
    </location>
</feature>
<dbReference type="PROSITE" id="PS50041">
    <property type="entry name" value="C_TYPE_LECTIN_2"/>
    <property type="match status" value="2"/>
</dbReference>
<evidence type="ECO:0000259" key="3">
    <source>
        <dbReference type="PROSITE" id="PS50041"/>
    </source>
</evidence>
<dbReference type="SMART" id="SM00034">
    <property type="entry name" value="CLECT"/>
    <property type="match status" value="2"/>
</dbReference>
<dbReference type="InterPro" id="IPR016187">
    <property type="entry name" value="CTDL_fold"/>
</dbReference>
<organism evidence="4 5">
    <name type="scientific">Lottia gigantea</name>
    <name type="common">Giant owl limpet</name>
    <dbReference type="NCBI Taxonomy" id="225164"/>
    <lineage>
        <taxon>Eukaryota</taxon>
        <taxon>Metazoa</taxon>
        <taxon>Spiralia</taxon>
        <taxon>Lophotrochozoa</taxon>
        <taxon>Mollusca</taxon>
        <taxon>Gastropoda</taxon>
        <taxon>Patellogastropoda</taxon>
        <taxon>Lottioidea</taxon>
        <taxon>Lottiidae</taxon>
        <taxon>Lottia</taxon>
    </lineage>
</organism>
<feature type="compositionally biased region" description="Low complexity" evidence="2">
    <location>
        <begin position="357"/>
        <end position="382"/>
    </location>
</feature>
<feature type="compositionally biased region" description="Polar residues" evidence="2">
    <location>
        <begin position="958"/>
        <end position="969"/>
    </location>
</feature>
<evidence type="ECO:0000313" key="5">
    <source>
        <dbReference type="Proteomes" id="UP000030746"/>
    </source>
</evidence>
<feature type="region of interest" description="Disordered" evidence="2">
    <location>
        <begin position="945"/>
        <end position="972"/>
    </location>
</feature>
<dbReference type="GeneID" id="20241943"/>
<feature type="compositionally biased region" description="Low complexity" evidence="2">
    <location>
        <begin position="815"/>
        <end position="884"/>
    </location>
</feature>
<feature type="compositionally biased region" description="Low complexity" evidence="2">
    <location>
        <begin position="322"/>
        <end position="350"/>
    </location>
</feature>
<feature type="domain" description="C-type lectin" evidence="3">
    <location>
        <begin position="490"/>
        <end position="603"/>
    </location>
</feature>
<dbReference type="InterPro" id="IPR018378">
    <property type="entry name" value="C-type_lectin_CS"/>
</dbReference>
<dbReference type="OMA" id="ININCAV"/>
<evidence type="ECO:0000313" key="4">
    <source>
        <dbReference type="EMBL" id="ESP02575.1"/>
    </source>
</evidence>
<proteinExistence type="predicted"/>
<feature type="compositionally biased region" description="Polar residues" evidence="2">
    <location>
        <begin position="218"/>
        <end position="238"/>
    </location>
</feature>
<feature type="compositionally biased region" description="Polar residues" evidence="2">
    <location>
        <begin position="885"/>
        <end position="903"/>
    </location>
</feature>
<dbReference type="Proteomes" id="UP000030746">
    <property type="component" value="Unassembled WGS sequence"/>
</dbReference>
<gene>
    <name evidence="4" type="ORF">LOTGIDRAFT_171894</name>
</gene>
<dbReference type="InterPro" id="IPR001304">
    <property type="entry name" value="C-type_lectin-like"/>
</dbReference>
<accession>V4CK21</accession>
<dbReference type="InterPro" id="IPR016186">
    <property type="entry name" value="C-type_lectin-like/link_sf"/>
</dbReference>
<protein>
    <recommendedName>
        <fullName evidence="3">C-type lectin domain-containing protein</fullName>
    </recommendedName>
</protein>
<feature type="compositionally biased region" description="Low complexity" evidence="2">
    <location>
        <begin position="720"/>
        <end position="803"/>
    </location>
</feature>
<dbReference type="SUPFAM" id="SSF56436">
    <property type="entry name" value="C-type lectin-like"/>
    <property type="match status" value="2"/>
</dbReference>
<sequence length="977" mass="107738">MTPDYSMSLSRRILVMHKIKATWNEAYAQCVADGGQLMKYYSIEDDKALDKWLGGGPSEDFWIGLNSDSTSTGNENDFVYADCQSISTSWTKWEGGFKSEGEKGCVVAKKDTRTWYREVCSTEKYFLCEKLEGPCTYESVNSDCVSSGGVTQPFVSNSGSECREKCDTEIMNSKHCFAYSLDSNCVLYFSTNPYFCDNASGNTNTHLRRCYSYETSNQKPLSANTKAGPNARTCTSYVPPTTTTTTTTTQSPTTTTQPPTTTTEQPTTTTTTEQPTTTTTPSTTTQPPTTTAERTTTTTVPTTTTTTSPNTTATTLPPPTSPTTTSLTTTTTPSPTTTTTSANATVTTSPTQPPITIPTTNSLSSTTTKPPSTTTTNLPPTTSTSFVVATSSFIQSTQTSQETSTDTRQCICDICGTRNLTSIQEEMKQVMNYLKVNNAKLSSTRRKKESAADERPSAQNIGMLRICAAPLLVFLLFFMTDVSYCLLREFVLYTQKTSWNDAYVKCKQDGGQLLKLYSKEEDLALERLMNKDPNDDFWIGLNTDDPNARWESDFKFADCQPLSWSNWDNGFKQESHKQCILVKKDTRLWYREDCSQESSFICDIPKGDCTYEKNIRDCPTAYEDKQIIDKQTRENCQYLCEKEIKNGKKCYAYHFSKLCVLYHSSDPYFCEKSGGTISVHLRRCYSFRVYTEDVTVAQVFSSPKVRTCTIYDLNSIATTTESTESTTTTHPATSSARTTTKPVTTTTAIQTTTSSTTSESKTTTATQLTTSSITFQPTTKSTTRTSNTTDQATTSNTTTQYATVPRNSTTTAQLSSSITQSRNSTTSTTRATSQTTSIAQSLAIGESSNTTSPTTTLNTATSTSSDATTELSRTATTATRSQTTVYNTTEPNLESQSPNTSPWSIGTTEEAAKSEFCVCDACGKRNMTAIEEEMKQVRKDLKVNNAELSSTRRKKQSATDNRPSAQNIGYNKDIFRY</sequence>
<feature type="region of interest" description="Disordered" evidence="2">
    <location>
        <begin position="218"/>
        <end position="382"/>
    </location>
</feature>
<evidence type="ECO:0000256" key="1">
    <source>
        <dbReference type="ARBA" id="ARBA00023157"/>
    </source>
</evidence>
<keyword evidence="1" id="KW-1015">Disulfide bond</keyword>
<evidence type="ECO:0000256" key="2">
    <source>
        <dbReference type="SAM" id="MobiDB-lite"/>
    </source>
</evidence>
<feature type="compositionally biased region" description="Polar residues" evidence="2">
    <location>
        <begin position="805"/>
        <end position="814"/>
    </location>
</feature>
<feature type="domain" description="C-type lectin" evidence="3">
    <location>
        <begin position="22"/>
        <end position="129"/>
    </location>
</feature>
<reference evidence="4 5" key="1">
    <citation type="journal article" date="2013" name="Nature">
        <title>Insights into bilaterian evolution from three spiralian genomes.</title>
        <authorList>
            <person name="Simakov O."/>
            <person name="Marletaz F."/>
            <person name="Cho S.J."/>
            <person name="Edsinger-Gonzales E."/>
            <person name="Havlak P."/>
            <person name="Hellsten U."/>
            <person name="Kuo D.H."/>
            <person name="Larsson T."/>
            <person name="Lv J."/>
            <person name="Arendt D."/>
            <person name="Savage R."/>
            <person name="Osoegawa K."/>
            <person name="de Jong P."/>
            <person name="Grimwood J."/>
            <person name="Chapman J.A."/>
            <person name="Shapiro H."/>
            <person name="Aerts A."/>
            <person name="Otillar R.P."/>
            <person name="Terry A.Y."/>
            <person name="Boore J.L."/>
            <person name="Grigoriev I.V."/>
            <person name="Lindberg D.R."/>
            <person name="Seaver E.C."/>
            <person name="Weisblat D.A."/>
            <person name="Putnam N.H."/>
            <person name="Rokhsar D.S."/>
        </authorList>
    </citation>
    <scope>NUCLEOTIDE SEQUENCE [LARGE SCALE GENOMIC DNA]</scope>
</reference>
<dbReference type="EMBL" id="KB200170">
    <property type="protein sequence ID" value="ESP02575.1"/>
    <property type="molecule type" value="Genomic_DNA"/>
</dbReference>
<dbReference type="CDD" id="cd00037">
    <property type="entry name" value="CLECT"/>
    <property type="match status" value="2"/>
</dbReference>
<feature type="region of interest" description="Disordered" evidence="2">
    <location>
        <begin position="720"/>
        <end position="903"/>
    </location>
</feature>
<dbReference type="RefSeq" id="XP_009046715.1">
    <property type="nucleotide sequence ID" value="XM_009048467.1"/>
</dbReference>
<dbReference type="OrthoDB" id="6049188at2759"/>
<dbReference type="CTD" id="20241943"/>
<dbReference type="AlphaFoldDB" id="V4CK21"/>
<dbReference type="KEGG" id="lgi:LOTGIDRAFT_171894"/>
<dbReference type="Pfam" id="PF00059">
    <property type="entry name" value="Lectin_C"/>
    <property type="match status" value="2"/>
</dbReference>
<dbReference type="PROSITE" id="PS00615">
    <property type="entry name" value="C_TYPE_LECTIN_1"/>
    <property type="match status" value="2"/>
</dbReference>
<dbReference type="HOGENOM" id="CLU_304245_0_0_1"/>